<dbReference type="PANTHER" id="PTHR11636">
    <property type="entry name" value="POU DOMAIN"/>
    <property type="match status" value="1"/>
</dbReference>
<protein>
    <recommendedName>
        <fullName evidence="11">POU domain protein</fullName>
    </recommendedName>
</protein>
<dbReference type="Gene3D" id="1.10.10.60">
    <property type="entry name" value="Homeodomain-like"/>
    <property type="match status" value="1"/>
</dbReference>
<dbReference type="Gene3D" id="1.10.260.40">
    <property type="entry name" value="lambda repressor-like DNA-binding domains"/>
    <property type="match status" value="1"/>
</dbReference>
<proteinExistence type="predicted"/>
<sequence length="294" mass="34095">MGRPSLTDVLIPFHSRKPCFKWHIAFVNSDGCKVYVPAQTSNVKALRSRNRKELMNELLRKMTRAFAEETPELAPLLKPGTEFFLKTRVIKPLQTMFRRTHTRLDPSTIPHVLRASKFNFPTNPGDLCQLEEFTEAFVQKRIELNLSQQMVARSLKQLYGINRSSTFISRIERLDIGLSHYLSVYPVLLQWLKDTEDPETCEAIIRTAVGGQSSNSSTLVHSIQRNQPTAPMSFTKQRFRKTLSIEMKKALEEAYVKHRYPPITVLDKLATRFGQDINTLRIWFYNRRANNPKR</sequence>
<keyword evidence="10" id="KW-1185">Reference proteome</keyword>
<dbReference type="CDD" id="cd00086">
    <property type="entry name" value="homeodomain"/>
    <property type="match status" value="1"/>
</dbReference>
<dbReference type="OrthoDB" id="6358449at2759"/>
<evidence type="ECO:0000256" key="3">
    <source>
        <dbReference type="ARBA" id="ARBA00023155"/>
    </source>
</evidence>
<evidence type="ECO:0008006" key="11">
    <source>
        <dbReference type="Google" id="ProtNLM"/>
    </source>
</evidence>
<dbReference type="Pfam" id="PF00046">
    <property type="entry name" value="Homeodomain"/>
    <property type="match status" value="1"/>
</dbReference>
<feature type="domain" description="POU-specific" evidence="8">
    <location>
        <begin position="122"/>
        <end position="196"/>
    </location>
</feature>
<dbReference type="Pfam" id="PF00157">
    <property type="entry name" value="Pou"/>
    <property type="match status" value="1"/>
</dbReference>
<keyword evidence="2 5" id="KW-0238">DNA-binding</keyword>
<dbReference type="STRING" id="147828.A0A4S2L5L6"/>
<evidence type="ECO:0000256" key="1">
    <source>
        <dbReference type="ARBA" id="ARBA00004123"/>
    </source>
</evidence>
<dbReference type="AlphaFoldDB" id="A0A4S2L5L6"/>
<accession>A0A4S2L5L6</accession>
<dbReference type="PROSITE" id="PS51179">
    <property type="entry name" value="POU_3"/>
    <property type="match status" value="1"/>
</dbReference>
<evidence type="ECO:0000256" key="2">
    <source>
        <dbReference type="ARBA" id="ARBA00023125"/>
    </source>
</evidence>
<dbReference type="InterPro" id="IPR000327">
    <property type="entry name" value="POU_dom"/>
</dbReference>
<dbReference type="GO" id="GO:0000981">
    <property type="term" value="F:DNA-binding transcription factor activity, RNA polymerase II-specific"/>
    <property type="evidence" value="ECO:0007669"/>
    <property type="project" value="TreeGrafter"/>
</dbReference>
<dbReference type="SUPFAM" id="SSF47413">
    <property type="entry name" value="lambda repressor-like DNA-binding domains"/>
    <property type="match status" value="1"/>
</dbReference>
<reference evidence="9 10" key="1">
    <citation type="journal article" date="2019" name="BMC Genomics">
        <title>New insights from Opisthorchis felineus genome: update on genomics of the epidemiologically important liver flukes.</title>
        <authorList>
            <person name="Ershov N.I."/>
            <person name="Mordvinov V.A."/>
            <person name="Prokhortchouk E.B."/>
            <person name="Pakharukova M.Y."/>
            <person name="Gunbin K.V."/>
            <person name="Ustyantsev K."/>
            <person name="Genaev M.A."/>
            <person name="Blinov A.G."/>
            <person name="Mazur A."/>
            <person name="Boulygina E."/>
            <person name="Tsygankova S."/>
            <person name="Khrameeva E."/>
            <person name="Chekanov N."/>
            <person name="Fan G."/>
            <person name="Xiao A."/>
            <person name="Zhang H."/>
            <person name="Xu X."/>
            <person name="Yang H."/>
            <person name="Solovyev V."/>
            <person name="Lee S.M."/>
            <person name="Liu X."/>
            <person name="Afonnikov D.A."/>
            <person name="Skryabin K.G."/>
        </authorList>
    </citation>
    <scope>NUCLEOTIDE SEQUENCE [LARGE SCALE GENOMIC DNA]</scope>
    <source>
        <strain evidence="9">AK-0245</strain>
        <tissue evidence="9">Whole organism</tissue>
    </source>
</reference>
<evidence type="ECO:0000313" key="9">
    <source>
        <dbReference type="EMBL" id="TGZ58175.1"/>
    </source>
</evidence>
<evidence type="ECO:0000256" key="6">
    <source>
        <dbReference type="RuleBase" id="RU000682"/>
    </source>
</evidence>
<dbReference type="InterPro" id="IPR009057">
    <property type="entry name" value="Homeodomain-like_sf"/>
</dbReference>
<gene>
    <name evidence="9" type="ORF">CRM22_009690</name>
</gene>
<evidence type="ECO:0000259" key="8">
    <source>
        <dbReference type="PROSITE" id="PS51179"/>
    </source>
</evidence>
<keyword evidence="3 5" id="KW-0371">Homeobox</keyword>
<dbReference type="PRINTS" id="PR00028">
    <property type="entry name" value="POUDOMAIN"/>
</dbReference>
<feature type="domain" description="Homeobox" evidence="7">
    <location>
        <begin position="234"/>
        <end position="294"/>
    </location>
</feature>
<evidence type="ECO:0000256" key="4">
    <source>
        <dbReference type="ARBA" id="ARBA00023242"/>
    </source>
</evidence>
<keyword evidence="4 5" id="KW-0539">Nucleus</keyword>
<dbReference type="InterPro" id="IPR001356">
    <property type="entry name" value="HD"/>
</dbReference>
<dbReference type="EMBL" id="SJOL01009319">
    <property type="protein sequence ID" value="TGZ58175.1"/>
    <property type="molecule type" value="Genomic_DNA"/>
</dbReference>
<evidence type="ECO:0000313" key="10">
    <source>
        <dbReference type="Proteomes" id="UP000308267"/>
    </source>
</evidence>
<dbReference type="SMART" id="SM00389">
    <property type="entry name" value="HOX"/>
    <property type="match status" value="1"/>
</dbReference>
<evidence type="ECO:0000256" key="5">
    <source>
        <dbReference type="PROSITE-ProRule" id="PRU00108"/>
    </source>
</evidence>
<dbReference type="InterPro" id="IPR050255">
    <property type="entry name" value="POU_domain_TF"/>
</dbReference>
<dbReference type="GO" id="GO:0000978">
    <property type="term" value="F:RNA polymerase II cis-regulatory region sequence-specific DNA binding"/>
    <property type="evidence" value="ECO:0007669"/>
    <property type="project" value="TreeGrafter"/>
</dbReference>
<dbReference type="PROSITE" id="PS50071">
    <property type="entry name" value="HOMEOBOX_2"/>
    <property type="match status" value="1"/>
</dbReference>
<comment type="caution">
    <text evidence="9">The sequence shown here is derived from an EMBL/GenBank/DDBJ whole genome shotgun (WGS) entry which is preliminary data.</text>
</comment>
<comment type="subcellular location">
    <subcellularLocation>
        <location evidence="1 5 6">Nucleus</location>
    </subcellularLocation>
</comment>
<evidence type="ECO:0000259" key="7">
    <source>
        <dbReference type="PROSITE" id="PS50071"/>
    </source>
</evidence>
<dbReference type="GO" id="GO:0005634">
    <property type="term" value="C:nucleus"/>
    <property type="evidence" value="ECO:0007669"/>
    <property type="project" value="UniProtKB-SubCell"/>
</dbReference>
<dbReference type="PANTHER" id="PTHR11636:SF5">
    <property type="entry name" value="POU DOMAIN MOTIF 3, ISOFORM F"/>
    <property type="match status" value="1"/>
</dbReference>
<dbReference type="SUPFAM" id="SSF46689">
    <property type="entry name" value="Homeodomain-like"/>
    <property type="match status" value="1"/>
</dbReference>
<dbReference type="Proteomes" id="UP000308267">
    <property type="component" value="Unassembled WGS sequence"/>
</dbReference>
<name>A0A4S2L5L6_OPIFE</name>
<dbReference type="SMART" id="SM00352">
    <property type="entry name" value="POU"/>
    <property type="match status" value="1"/>
</dbReference>
<dbReference type="InterPro" id="IPR010982">
    <property type="entry name" value="Lambda_DNA-bd_dom_sf"/>
</dbReference>
<dbReference type="InterPro" id="IPR013847">
    <property type="entry name" value="POU"/>
</dbReference>
<organism evidence="9 10">
    <name type="scientific">Opisthorchis felineus</name>
    <dbReference type="NCBI Taxonomy" id="147828"/>
    <lineage>
        <taxon>Eukaryota</taxon>
        <taxon>Metazoa</taxon>
        <taxon>Spiralia</taxon>
        <taxon>Lophotrochozoa</taxon>
        <taxon>Platyhelminthes</taxon>
        <taxon>Trematoda</taxon>
        <taxon>Digenea</taxon>
        <taxon>Opisthorchiida</taxon>
        <taxon>Opisthorchiata</taxon>
        <taxon>Opisthorchiidae</taxon>
        <taxon>Opisthorchis</taxon>
    </lineage>
</organism>